<comment type="caution">
    <text evidence="2">The sequence shown here is derived from an EMBL/GenBank/DDBJ whole genome shotgun (WGS) entry which is preliminary data.</text>
</comment>
<evidence type="ECO:0000313" key="3">
    <source>
        <dbReference type="Proteomes" id="UP000659697"/>
    </source>
</evidence>
<evidence type="ECO:0008006" key="4">
    <source>
        <dbReference type="Google" id="ProtNLM"/>
    </source>
</evidence>
<keyword evidence="3" id="KW-1185">Reference proteome</keyword>
<evidence type="ECO:0000256" key="1">
    <source>
        <dbReference type="SAM" id="Phobius"/>
    </source>
</evidence>
<gene>
    <name evidence="2" type="ORF">GCM10010919_14440</name>
</gene>
<reference evidence="3" key="1">
    <citation type="journal article" date="2019" name="Int. J. Syst. Evol. Microbiol.">
        <title>The Global Catalogue of Microorganisms (GCM) 10K type strain sequencing project: providing services to taxonomists for standard genome sequencing and annotation.</title>
        <authorList>
            <consortium name="The Broad Institute Genomics Platform"/>
            <consortium name="The Broad Institute Genome Sequencing Center for Infectious Disease"/>
            <person name="Wu L."/>
            <person name="Ma J."/>
        </authorList>
    </citation>
    <scope>NUCLEOTIDE SEQUENCE [LARGE SCALE GENOMIC DNA]</scope>
    <source>
        <strain evidence="3">CGMCC 1.7003</strain>
    </source>
</reference>
<feature type="transmembrane region" description="Helical" evidence="1">
    <location>
        <begin position="37"/>
        <end position="57"/>
    </location>
</feature>
<evidence type="ECO:0000313" key="2">
    <source>
        <dbReference type="EMBL" id="GHG66603.1"/>
    </source>
</evidence>
<dbReference type="Proteomes" id="UP000659697">
    <property type="component" value="Unassembled WGS sequence"/>
</dbReference>
<sequence length="66" mass="7159">MVKSLQIYIAVGASVGGLLGCVFSYSFYALGNEFHNYYAFLTLASLLVGAAVSFFAWRSVQGRKVV</sequence>
<feature type="transmembrane region" description="Helical" evidence="1">
    <location>
        <begin position="7"/>
        <end position="31"/>
    </location>
</feature>
<keyword evidence="1" id="KW-1133">Transmembrane helix</keyword>
<dbReference type="PROSITE" id="PS51257">
    <property type="entry name" value="PROKAR_LIPOPROTEIN"/>
    <property type="match status" value="1"/>
</dbReference>
<organism evidence="2 3">
    <name type="scientific">Alishewanella longhuensis</name>
    <dbReference type="NCBI Taxonomy" id="1091037"/>
    <lineage>
        <taxon>Bacteria</taxon>
        <taxon>Pseudomonadati</taxon>
        <taxon>Pseudomonadota</taxon>
        <taxon>Gammaproteobacteria</taxon>
        <taxon>Alteromonadales</taxon>
        <taxon>Alteromonadaceae</taxon>
        <taxon>Alishewanella</taxon>
    </lineage>
</organism>
<proteinExistence type="predicted"/>
<keyword evidence="1" id="KW-0812">Transmembrane</keyword>
<dbReference type="EMBL" id="BNAO01000003">
    <property type="protein sequence ID" value="GHG66603.1"/>
    <property type="molecule type" value="Genomic_DNA"/>
</dbReference>
<protein>
    <recommendedName>
        <fullName evidence="4">MFS transporter</fullName>
    </recommendedName>
</protein>
<name>A0ABQ3KYZ1_9ALTE</name>
<keyword evidence="1" id="KW-0472">Membrane</keyword>
<accession>A0ABQ3KYZ1</accession>